<evidence type="ECO:0000256" key="2">
    <source>
        <dbReference type="SAM" id="SignalP"/>
    </source>
</evidence>
<accession>A0A9P1MDG4</accession>
<gene>
    <name evidence="3" type="ORF">PPNO1_LOCUS8433</name>
</gene>
<reference evidence="3" key="1">
    <citation type="submission" date="2022-11" db="EMBL/GenBank/DDBJ databases">
        <authorList>
            <person name="Scott C."/>
            <person name="Bruce N."/>
        </authorList>
    </citation>
    <scope>NUCLEOTIDE SEQUENCE</scope>
</reference>
<evidence type="ECO:0000256" key="1">
    <source>
        <dbReference type="SAM" id="Phobius"/>
    </source>
</evidence>
<evidence type="ECO:0000313" key="3">
    <source>
        <dbReference type="EMBL" id="CAI4218860.1"/>
    </source>
</evidence>
<keyword evidence="1" id="KW-0472">Membrane</keyword>
<keyword evidence="2" id="KW-0732">Signal</keyword>
<proteinExistence type="predicted"/>
<keyword evidence="1" id="KW-0812">Transmembrane</keyword>
<evidence type="ECO:0000313" key="4">
    <source>
        <dbReference type="Proteomes" id="UP000838763"/>
    </source>
</evidence>
<dbReference type="AlphaFoldDB" id="A0A9P1MDG4"/>
<organism evidence="3 4">
    <name type="scientific">Parascedosporium putredinis</name>
    <dbReference type="NCBI Taxonomy" id="1442378"/>
    <lineage>
        <taxon>Eukaryota</taxon>
        <taxon>Fungi</taxon>
        <taxon>Dikarya</taxon>
        <taxon>Ascomycota</taxon>
        <taxon>Pezizomycotina</taxon>
        <taxon>Sordariomycetes</taxon>
        <taxon>Hypocreomycetidae</taxon>
        <taxon>Microascales</taxon>
        <taxon>Microascaceae</taxon>
        <taxon>Parascedosporium</taxon>
    </lineage>
</organism>
<comment type="caution">
    <text evidence="3">The sequence shown here is derived from an EMBL/GenBank/DDBJ whole genome shotgun (WGS) entry which is preliminary data.</text>
</comment>
<feature type="transmembrane region" description="Helical" evidence="1">
    <location>
        <begin position="166"/>
        <end position="189"/>
    </location>
</feature>
<protein>
    <submittedName>
        <fullName evidence="3">Uncharacterized protein</fullName>
    </submittedName>
</protein>
<keyword evidence="4" id="KW-1185">Reference proteome</keyword>
<name>A0A9P1MDG4_9PEZI</name>
<dbReference type="EMBL" id="CALLCH030000018">
    <property type="protein sequence ID" value="CAI4218860.1"/>
    <property type="molecule type" value="Genomic_DNA"/>
</dbReference>
<dbReference type="OrthoDB" id="5215637at2759"/>
<feature type="signal peptide" evidence="2">
    <location>
        <begin position="1"/>
        <end position="19"/>
    </location>
</feature>
<keyword evidence="1" id="KW-1133">Transmembrane helix</keyword>
<sequence length="237" mass="25868">MLAVSCLLILSIAARWAAAECYLPNGVDRNQAKSAGSFYERCNNATDVSMCCNTGLGDICRENGLCFNPNTEQVWRESCTDPTWKSPSCLKLCVSDILNSEGVAMLSTDIMITICTDGSLCCGSRDVTEDCCRDGSGFVIKDGEVVAASQDNSSPDDKSSSGPDKAVIIGAVLGSVLGVVLIVLAALFIRRKRRGRKPRPCRVPLMRRLTLPPLRPQKDPRPCSRLQLNYMRPRNFK</sequence>
<dbReference type="Proteomes" id="UP000838763">
    <property type="component" value="Unassembled WGS sequence"/>
</dbReference>
<feature type="chain" id="PRO_5040169574" evidence="2">
    <location>
        <begin position="20"/>
        <end position="237"/>
    </location>
</feature>